<comment type="caution">
    <text evidence="1">The sequence shown here is derived from an EMBL/GenBank/DDBJ whole genome shotgun (WGS) entry which is preliminary data.</text>
</comment>
<accession>A0A2H5P701</accession>
<sequence length="73" mass="8374">MKFGSVTKSKICELRKRTIWLPSRTGIIVICDQNGFIKRSSQQRVSSSCNRFEQGTNWIDNVNALQSLNLKEL</sequence>
<gene>
    <name evidence="1" type="ORF">CUMW_107640</name>
</gene>
<proteinExistence type="predicted"/>
<organism evidence="1 2">
    <name type="scientific">Citrus unshiu</name>
    <name type="common">Satsuma mandarin</name>
    <name type="synonym">Citrus nobilis var. unshiu</name>
    <dbReference type="NCBI Taxonomy" id="55188"/>
    <lineage>
        <taxon>Eukaryota</taxon>
        <taxon>Viridiplantae</taxon>
        <taxon>Streptophyta</taxon>
        <taxon>Embryophyta</taxon>
        <taxon>Tracheophyta</taxon>
        <taxon>Spermatophyta</taxon>
        <taxon>Magnoliopsida</taxon>
        <taxon>eudicotyledons</taxon>
        <taxon>Gunneridae</taxon>
        <taxon>Pentapetalae</taxon>
        <taxon>rosids</taxon>
        <taxon>malvids</taxon>
        <taxon>Sapindales</taxon>
        <taxon>Rutaceae</taxon>
        <taxon>Aurantioideae</taxon>
        <taxon>Citrus</taxon>
    </lineage>
</organism>
<dbReference type="AlphaFoldDB" id="A0A2H5P701"/>
<dbReference type="EMBL" id="BDQV01000041">
    <property type="protein sequence ID" value="GAY47875.1"/>
    <property type="molecule type" value="Genomic_DNA"/>
</dbReference>
<evidence type="ECO:0000313" key="1">
    <source>
        <dbReference type="EMBL" id="GAY47875.1"/>
    </source>
</evidence>
<protein>
    <submittedName>
        <fullName evidence="1">Uncharacterized protein</fullName>
    </submittedName>
</protein>
<evidence type="ECO:0000313" key="2">
    <source>
        <dbReference type="Proteomes" id="UP000236630"/>
    </source>
</evidence>
<keyword evidence="2" id="KW-1185">Reference proteome</keyword>
<name>A0A2H5P701_CITUN</name>
<dbReference type="Proteomes" id="UP000236630">
    <property type="component" value="Unassembled WGS sequence"/>
</dbReference>
<reference evidence="1 2" key="1">
    <citation type="journal article" date="2017" name="Front. Genet.">
        <title>Draft sequencing of the heterozygous diploid genome of Satsuma (Citrus unshiu Marc.) using a hybrid assembly approach.</title>
        <authorList>
            <person name="Shimizu T."/>
            <person name="Tanizawa Y."/>
            <person name="Mochizuki T."/>
            <person name="Nagasaki H."/>
            <person name="Yoshioka T."/>
            <person name="Toyoda A."/>
            <person name="Fujiyama A."/>
            <person name="Kaminuma E."/>
            <person name="Nakamura Y."/>
        </authorList>
    </citation>
    <scope>NUCLEOTIDE SEQUENCE [LARGE SCALE GENOMIC DNA]</scope>
    <source>
        <strain evidence="2">cv. Miyagawa wase</strain>
    </source>
</reference>